<dbReference type="PROSITE" id="PS51756">
    <property type="entry name" value="LXG"/>
    <property type="match status" value="1"/>
</dbReference>
<proteinExistence type="inferred from homology"/>
<dbReference type="RefSeq" id="WP_069640979.1">
    <property type="nucleotide sequence ID" value="NZ_JAFBEZ010000005.1"/>
</dbReference>
<accession>A0A1E5H9T6</accession>
<dbReference type="Proteomes" id="UP000094469">
    <property type="component" value="Unassembled WGS sequence"/>
</dbReference>
<reference evidence="5" key="1">
    <citation type="submission" date="2016-09" db="EMBL/GenBank/DDBJ databases">
        <authorList>
            <person name="Gulvik C.A."/>
        </authorList>
    </citation>
    <scope>NUCLEOTIDE SEQUENCE [LARGE SCALE GENOMIC DNA]</scope>
    <source>
        <strain evidence="5">LMG 26676</strain>
    </source>
</reference>
<evidence type="ECO:0000256" key="1">
    <source>
        <dbReference type="ARBA" id="ARBA00034117"/>
    </source>
</evidence>
<dbReference type="EMBL" id="MIKC01000039">
    <property type="protein sequence ID" value="OEG21585.1"/>
    <property type="molecule type" value="Genomic_DNA"/>
</dbReference>
<feature type="coiled-coil region" evidence="2">
    <location>
        <begin position="95"/>
        <end position="129"/>
    </location>
</feature>
<keyword evidence="2" id="KW-0175">Coiled coil</keyword>
<evidence type="ECO:0000313" key="5">
    <source>
        <dbReference type="Proteomes" id="UP000094469"/>
    </source>
</evidence>
<evidence type="ECO:0000259" key="3">
    <source>
        <dbReference type="PROSITE" id="PS51756"/>
    </source>
</evidence>
<organism evidence="4 5">
    <name type="scientific">Enterococcus ureilyticus</name>
    <dbReference type="NCBI Taxonomy" id="1131292"/>
    <lineage>
        <taxon>Bacteria</taxon>
        <taxon>Bacillati</taxon>
        <taxon>Bacillota</taxon>
        <taxon>Bacilli</taxon>
        <taxon>Lactobacillales</taxon>
        <taxon>Enterococcaceae</taxon>
        <taxon>Enterococcus</taxon>
    </lineage>
</organism>
<feature type="domain" description="LXG" evidence="3">
    <location>
        <begin position="1"/>
        <end position="240"/>
    </location>
</feature>
<keyword evidence="5" id="KW-1185">Reference proteome</keyword>
<dbReference type="InterPro" id="IPR006829">
    <property type="entry name" value="LXG_dom"/>
</dbReference>
<sequence>MVKMVIGEVQTQTEQIKSYAKTYSQALESVSTATQGIQLAVGMSGEGMDAIKSYLSSVYPALCKAAILHSEAVVQANEQYVEAYISQCGSEDLDSEELQEQINEADKLIQEFQSSKDSYTQAKQNLSDDKDKLMGMIFQAAITIMDAGITRNQAKKAKIEEKLQKFLAFCDQSTSYFDGLSDTRNLLSKGMQALGVNGNGSIGPGSWNGKGFSLKDTSWMKDVNKRWNDRHQTSEQKFVRNLKEQYGFDDETAQIILKMKENIDKNYPNLSQRERDYILNRLLGGLVYGDMSSDGLKDTLKKLLNGSMWANTAGVGITDSSGDALSIEDQLKKLLGLSDSDYDLLRYKVRIQNLISSSPTSLNWDDLKDSQKSEFKETIQQVLGYNLTMEEFEKLWREQFNNMKDKGDFAHQSITQATILNPGIPAAAGNGGRENANRLSGWKGDATKAAEATPSLGPDDYKADLDSENITYLMNKNKWSYMDTMNYYHNHLRSGQSRAEIFTEHTAYSEVKNTIFNNLKVNSMKELKEKYYDSYRFLCNLKDKNNELKDY</sequence>
<dbReference type="STRING" id="1131292.BCR24_06860"/>
<comment type="similarity">
    <text evidence="1">In the N-terminal section; belongs to the LXG family.</text>
</comment>
<name>A0A1E5H9T6_9ENTE</name>
<evidence type="ECO:0000313" key="4">
    <source>
        <dbReference type="EMBL" id="OEG21585.1"/>
    </source>
</evidence>
<comment type="caution">
    <text evidence="4">The sequence shown here is derived from an EMBL/GenBank/DDBJ whole genome shotgun (WGS) entry which is preliminary data.</text>
</comment>
<protein>
    <recommendedName>
        <fullName evidence="3">LXG domain-containing protein</fullName>
    </recommendedName>
</protein>
<gene>
    <name evidence="4" type="ORF">BCR24_06860</name>
</gene>
<dbReference type="AlphaFoldDB" id="A0A1E5H9T6"/>
<evidence type="ECO:0000256" key="2">
    <source>
        <dbReference type="SAM" id="Coils"/>
    </source>
</evidence>